<name>A0A238KLX6_9RHOB</name>
<dbReference type="AlphaFoldDB" id="A0A238KLX6"/>
<keyword evidence="1" id="KW-0472">Membrane</keyword>
<dbReference type="Proteomes" id="UP000207598">
    <property type="component" value="Unassembled WGS sequence"/>
</dbReference>
<feature type="signal peptide" evidence="2">
    <location>
        <begin position="1"/>
        <end position="27"/>
    </location>
</feature>
<reference evidence="3 4" key="1">
    <citation type="submission" date="2017-05" db="EMBL/GenBank/DDBJ databases">
        <authorList>
            <person name="Song R."/>
            <person name="Chenine A.L."/>
            <person name="Ruprecht R.M."/>
        </authorList>
    </citation>
    <scope>NUCLEOTIDE SEQUENCE [LARGE SCALE GENOMIC DNA]</scope>
    <source>
        <strain evidence="3 4">CECT 8898</strain>
    </source>
</reference>
<evidence type="ECO:0000313" key="3">
    <source>
        <dbReference type="EMBL" id="SMX43637.1"/>
    </source>
</evidence>
<evidence type="ECO:0000256" key="1">
    <source>
        <dbReference type="SAM" id="Phobius"/>
    </source>
</evidence>
<proteinExistence type="predicted"/>
<keyword evidence="4" id="KW-1185">Reference proteome</keyword>
<keyword evidence="1" id="KW-0812">Transmembrane</keyword>
<evidence type="ECO:0000313" key="4">
    <source>
        <dbReference type="Proteomes" id="UP000207598"/>
    </source>
</evidence>
<dbReference type="NCBIfam" id="TIGR03370">
    <property type="entry name" value="VPLPA-CTERM"/>
    <property type="match status" value="1"/>
</dbReference>
<accession>A0A238KLX6</accession>
<feature type="transmembrane region" description="Helical" evidence="1">
    <location>
        <begin position="231"/>
        <end position="250"/>
    </location>
</feature>
<dbReference type="InterPro" id="IPR022472">
    <property type="entry name" value="VPLPA-CTERM"/>
</dbReference>
<protein>
    <recommendedName>
        <fullName evidence="5">VPLPA-CTERM protein sorting domain protein</fullName>
    </recommendedName>
</protein>
<keyword evidence="1" id="KW-1133">Transmembrane helix</keyword>
<dbReference type="RefSeq" id="WP_176445168.1">
    <property type="nucleotide sequence ID" value="NZ_FXYF01000007.1"/>
</dbReference>
<evidence type="ECO:0008006" key="5">
    <source>
        <dbReference type="Google" id="ProtNLM"/>
    </source>
</evidence>
<dbReference type="EMBL" id="FXYF01000007">
    <property type="protein sequence ID" value="SMX43637.1"/>
    <property type="molecule type" value="Genomic_DNA"/>
</dbReference>
<gene>
    <name evidence="3" type="ORF">MAA8898_02875</name>
</gene>
<organism evidence="3 4">
    <name type="scientific">Maliponia aquimaris</name>
    <dbReference type="NCBI Taxonomy" id="1673631"/>
    <lineage>
        <taxon>Bacteria</taxon>
        <taxon>Pseudomonadati</taxon>
        <taxon>Pseudomonadota</taxon>
        <taxon>Alphaproteobacteria</taxon>
        <taxon>Rhodobacterales</taxon>
        <taxon>Paracoccaceae</taxon>
        <taxon>Maliponia</taxon>
    </lineage>
</organism>
<feature type="chain" id="PRO_5013371376" description="VPLPA-CTERM protein sorting domain protein" evidence="2">
    <location>
        <begin position="28"/>
        <end position="257"/>
    </location>
</feature>
<keyword evidence="2" id="KW-0732">Signal</keyword>
<sequence>MENSVKYSVIALCAGMLSLANAPTADAASILRFYDSYSSVGDGVVGAALSDLGETATGTSHSGLASAIVSQSWDLLIIDVPGLSISAANAAAIDNFVSGGGSAILSYWNLNSLPALAATFDVSVASSFNSVQSVFTWNAGSAAAANLTAGVDFTDRAGDNGDRLDAINGASAVAGFTAAPAAGQGAIVVGNGGRTIANGFLFWDMGTAPTAASVSLLKGQIDSLINSPSPVPLPASLPLLLGGIAAFGVIRRKRKAA</sequence>
<evidence type="ECO:0000256" key="2">
    <source>
        <dbReference type="SAM" id="SignalP"/>
    </source>
</evidence>